<reference evidence="1" key="2">
    <citation type="submission" date="2020-11" db="EMBL/GenBank/DDBJ databases">
        <authorList>
            <person name="McCartney M.A."/>
            <person name="Auch B."/>
            <person name="Kono T."/>
            <person name="Mallez S."/>
            <person name="Becker A."/>
            <person name="Gohl D.M."/>
            <person name="Silverstein K.A.T."/>
            <person name="Koren S."/>
            <person name="Bechman K.B."/>
            <person name="Herman A."/>
            <person name="Abrahante J.E."/>
            <person name="Garbe J."/>
        </authorList>
    </citation>
    <scope>NUCLEOTIDE SEQUENCE</scope>
    <source>
        <strain evidence="1">Duluth1</strain>
        <tissue evidence="1">Whole animal</tissue>
    </source>
</reference>
<dbReference type="AlphaFoldDB" id="A0A9D3YI72"/>
<accession>A0A9D3YI72</accession>
<protein>
    <submittedName>
        <fullName evidence="1">Uncharacterized protein</fullName>
    </submittedName>
</protein>
<dbReference type="EMBL" id="JAIWYP010000015">
    <property type="protein sequence ID" value="KAH3699263.1"/>
    <property type="molecule type" value="Genomic_DNA"/>
</dbReference>
<gene>
    <name evidence="1" type="ORF">DPMN_074219</name>
</gene>
<reference evidence="1" key="1">
    <citation type="journal article" date="2019" name="bioRxiv">
        <title>The Genome of the Zebra Mussel, Dreissena polymorpha: A Resource for Invasive Species Research.</title>
        <authorList>
            <person name="McCartney M.A."/>
            <person name="Auch B."/>
            <person name="Kono T."/>
            <person name="Mallez S."/>
            <person name="Zhang Y."/>
            <person name="Obille A."/>
            <person name="Becker A."/>
            <person name="Abrahante J.E."/>
            <person name="Garbe J."/>
            <person name="Badalamenti J.P."/>
            <person name="Herman A."/>
            <person name="Mangelson H."/>
            <person name="Liachko I."/>
            <person name="Sullivan S."/>
            <person name="Sone E.D."/>
            <person name="Koren S."/>
            <person name="Silverstein K.A.T."/>
            <person name="Beckman K.B."/>
            <person name="Gohl D.M."/>
        </authorList>
    </citation>
    <scope>NUCLEOTIDE SEQUENCE</scope>
    <source>
        <strain evidence="1">Duluth1</strain>
        <tissue evidence="1">Whole animal</tissue>
    </source>
</reference>
<dbReference type="Proteomes" id="UP000828390">
    <property type="component" value="Unassembled WGS sequence"/>
</dbReference>
<organism evidence="1 2">
    <name type="scientific">Dreissena polymorpha</name>
    <name type="common">Zebra mussel</name>
    <name type="synonym">Mytilus polymorpha</name>
    <dbReference type="NCBI Taxonomy" id="45954"/>
    <lineage>
        <taxon>Eukaryota</taxon>
        <taxon>Metazoa</taxon>
        <taxon>Spiralia</taxon>
        <taxon>Lophotrochozoa</taxon>
        <taxon>Mollusca</taxon>
        <taxon>Bivalvia</taxon>
        <taxon>Autobranchia</taxon>
        <taxon>Heteroconchia</taxon>
        <taxon>Euheterodonta</taxon>
        <taxon>Imparidentia</taxon>
        <taxon>Neoheterodontei</taxon>
        <taxon>Myida</taxon>
        <taxon>Dreissenoidea</taxon>
        <taxon>Dreissenidae</taxon>
        <taxon>Dreissena</taxon>
    </lineage>
</organism>
<comment type="caution">
    <text evidence="1">The sequence shown here is derived from an EMBL/GenBank/DDBJ whole genome shotgun (WGS) entry which is preliminary data.</text>
</comment>
<name>A0A9D3YI72_DREPO</name>
<evidence type="ECO:0000313" key="2">
    <source>
        <dbReference type="Proteomes" id="UP000828390"/>
    </source>
</evidence>
<keyword evidence="2" id="KW-1185">Reference proteome</keyword>
<evidence type="ECO:0000313" key="1">
    <source>
        <dbReference type="EMBL" id="KAH3699263.1"/>
    </source>
</evidence>
<sequence length="59" mass="6454">MILLPVSKNCFQKTSTVDDGPPESMSKAPEAHQADSVFMNNNVSLIKSVSPKEHLTKIL</sequence>
<proteinExistence type="predicted"/>